<dbReference type="EMBL" id="OVEO01000006">
    <property type="protein sequence ID" value="SPQ96455.1"/>
    <property type="molecule type" value="Genomic_DNA"/>
</dbReference>
<dbReference type="GO" id="GO:0071456">
    <property type="term" value="P:cellular response to hypoxia"/>
    <property type="evidence" value="ECO:0007669"/>
    <property type="project" value="TreeGrafter"/>
</dbReference>
<dbReference type="GO" id="GO:0031543">
    <property type="term" value="F:peptidyl-proline dioxygenase activity"/>
    <property type="evidence" value="ECO:0007669"/>
    <property type="project" value="TreeGrafter"/>
</dbReference>
<dbReference type="AlphaFoldDB" id="A0A0G4IYU0"/>
<feature type="region of interest" description="Disordered" evidence="7">
    <location>
        <begin position="22"/>
        <end position="45"/>
    </location>
</feature>
<dbReference type="Proteomes" id="UP000290189">
    <property type="component" value="Unassembled WGS sequence"/>
</dbReference>
<dbReference type="InterPro" id="IPR005123">
    <property type="entry name" value="Oxoglu/Fe-dep_dioxygenase_dom"/>
</dbReference>
<dbReference type="SMART" id="SM00702">
    <property type="entry name" value="P4Hc"/>
    <property type="match status" value="1"/>
</dbReference>
<evidence type="ECO:0000313" key="12">
    <source>
        <dbReference type="Proteomes" id="UP000290189"/>
    </source>
</evidence>
<keyword evidence="4" id="KW-0223">Dioxygenase</keyword>
<comment type="cofactor">
    <cofactor evidence="1">
        <name>L-ascorbate</name>
        <dbReference type="ChEBI" id="CHEBI:38290"/>
    </cofactor>
</comment>
<evidence type="ECO:0000256" key="4">
    <source>
        <dbReference type="ARBA" id="ARBA00022964"/>
    </source>
</evidence>
<evidence type="ECO:0000313" key="10">
    <source>
        <dbReference type="EMBL" id="SPQ96455.1"/>
    </source>
</evidence>
<evidence type="ECO:0000259" key="8">
    <source>
        <dbReference type="PROSITE" id="PS51471"/>
    </source>
</evidence>
<reference evidence="10 12" key="2">
    <citation type="submission" date="2018-03" db="EMBL/GenBank/DDBJ databases">
        <authorList>
            <person name="Fogelqvist J."/>
        </authorList>
    </citation>
    <scope>NUCLEOTIDE SEQUENCE [LARGE SCALE GENOMIC DNA]</scope>
</reference>
<keyword evidence="11" id="KW-1185">Reference proteome</keyword>
<evidence type="ECO:0000256" key="1">
    <source>
        <dbReference type="ARBA" id="ARBA00001961"/>
    </source>
</evidence>
<dbReference type="OrthoDB" id="76265at2759"/>
<evidence type="ECO:0000256" key="7">
    <source>
        <dbReference type="SAM" id="MobiDB-lite"/>
    </source>
</evidence>
<gene>
    <name evidence="9" type="ORF">PBRA_007920</name>
    <name evidence="10" type="ORF">PLBR_LOCUS3670</name>
</gene>
<accession>A0A0G4IYU0</accession>
<evidence type="ECO:0000256" key="6">
    <source>
        <dbReference type="ARBA" id="ARBA00023004"/>
    </source>
</evidence>
<feature type="domain" description="Fe2OG dioxygenase" evidence="8">
    <location>
        <begin position="150"/>
        <end position="256"/>
    </location>
</feature>
<evidence type="ECO:0000256" key="2">
    <source>
        <dbReference type="ARBA" id="ARBA00022723"/>
    </source>
</evidence>
<evidence type="ECO:0000313" key="11">
    <source>
        <dbReference type="Proteomes" id="UP000039324"/>
    </source>
</evidence>
<keyword evidence="5" id="KW-0560">Oxidoreductase</keyword>
<dbReference type="Gene3D" id="2.60.120.620">
    <property type="entry name" value="q2cbj1_9rhob like domain"/>
    <property type="match status" value="1"/>
</dbReference>
<evidence type="ECO:0000256" key="5">
    <source>
        <dbReference type="ARBA" id="ARBA00023002"/>
    </source>
</evidence>
<keyword evidence="2" id="KW-0479">Metal-binding</keyword>
<dbReference type="GO" id="GO:0008198">
    <property type="term" value="F:ferrous iron binding"/>
    <property type="evidence" value="ECO:0007669"/>
    <property type="project" value="TreeGrafter"/>
</dbReference>
<dbReference type="InterPro" id="IPR044862">
    <property type="entry name" value="Pro_4_hyd_alph_FE2OG_OXY"/>
</dbReference>
<protein>
    <recommendedName>
        <fullName evidence="8">Fe2OG dioxygenase domain-containing protein</fullName>
    </recommendedName>
</protein>
<geneLocation type="mitochondrion" evidence="10"/>
<dbReference type="STRING" id="37360.A0A0G4IYU0"/>
<dbReference type="PROSITE" id="PS51471">
    <property type="entry name" value="FE2OG_OXY"/>
    <property type="match status" value="1"/>
</dbReference>
<dbReference type="InterPro" id="IPR051559">
    <property type="entry name" value="HIF_prolyl_hydroxylases"/>
</dbReference>
<organism evidence="9 11">
    <name type="scientific">Plasmodiophora brassicae</name>
    <name type="common">Clubroot disease agent</name>
    <dbReference type="NCBI Taxonomy" id="37360"/>
    <lineage>
        <taxon>Eukaryota</taxon>
        <taxon>Sar</taxon>
        <taxon>Rhizaria</taxon>
        <taxon>Endomyxa</taxon>
        <taxon>Phytomyxea</taxon>
        <taxon>Plasmodiophorida</taxon>
        <taxon>Plasmodiophoridae</taxon>
        <taxon>Plasmodiophora</taxon>
    </lineage>
</organism>
<reference evidence="9 11" key="1">
    <citation type="submission" date="2015-02" db="EMBL/GenBank/DDBJ databases">
        <authorList>
            <person name="Chooi Y.-H."/>
        </authorList>
    </citation>
    <scope>NUCLEOTIDE SEQUENCE [LARGE SCALE GENOMIC DNA]</scope>
    <source>
        <strain evidence="9">E3</strain>
    </source>
</reference>
<keyword evidence="10" id="KW-0496">Mitochondrion</keyword>
<dbReference type="PANTHER" id="PTHR12907">
    <property type="entry name" value="EGL NINE HOMOLOG-RELATED"/>
    <property type="match status" value="1"/>
</dbReference>
<proteinExistence type="predicted"/>
<dbReference type="EMBL" id="CDSF01000099">
    <property type="protein sequence ID" value="CEP00186.1"/>
    <property type="molecule type" value="Genomic_DNA"/>
</dbReference>
<dbReference type="PANTHER" id="PTHR12907:SF26">
    <property type="entry name" value="HIF PROLYL HYDROXYLASE, ISOFORM C"/>
    <property type="match status" value="1"/>
</dbReference>
<keyword evidence="3" id="KW-0847">Vitamin C</keyword>
<name>A0A0G4IYU0_PLABS</name>
<dbReference type="GO" id="GO:0031418">
    <property type="term" value="F:L-ascorbic acid binding"/>
    <property type="evidence" value="ECO:0007669"/>
    <property type="project" value="UniProtKB-KW"/>
</dbReference>
<evidence type="ECO:0000256" key="3">
    <source>
        <dbReference type="ARBA" id="ARBA00022896"/>
    </source>
</evidence>
<evidence type="ECO:0000313" key="9">
    <source>
        <dbReference type="EMBL" id="CEP00186.1"/>
    </source>
</evidence>
<sequence>MDLAKLPPAFKLDVLRRLQASPTDDPDLPDCCSASDNTPPPGLPPLLHTSRLTLITGDTLRELHDHGFAVVDGFLRDGKYADTMSASGVDLAPASMNTAWSTWVDGSIRGDSMTFLRRDDPTIPDAIMNVRKLLDKLAQEIGSATGMSVPEPEIQLARYDGNGSRYRAHLDSTATRCSHRTITAVLYLPSEDREADRRQWDPVSDGGCLKLHLSNGRHRLVEPQPNRLVLFASRWMLHEVLPCYRVRTAMTAWISLEAITRTD</sequence>
<keyword evidence="6" id="KW-0408">Iron</keyword>
<dbReference type="Pfam" id="PF13640">
    <property type="entry name" value="2OG-FeII_Oxy_3"/>
    <property type="match status" value="1"/>
</dbReference>
<dbReference type="Proteomes" id="UP000039324">
    <property type="component" value="Unassembled WGS sequence"/>
</dbReference>
<dbReference type="InterPro" id="IPR006620">
    <property type="entry name" value="Pro_4_hyd_alph"/>
</dbReference>